<evidence type="ECO:0000313" key="1">
    <source>
        <dbReference type="EMBL" id="KAK9319642.1"/>
    </source>
</evidence>
<organism evidence="1 2">
    <name type="scientific">Lipomyces orientalis</name>
    <dbReference type="NCBI Taxonomy" id="1233043"/>
    <lineage>
        <taxon>Eukaryota</taxon>
        <taxon>Fungi</taxon>
        <taxon>Dikarya</taxon>
        <taxon>Ascomycota</taxon>
        <taxon>Saccharomycotina</taxon>
        <taxon>Lipomycetes</taxon>
        <taxon>Lipomycetales</taxon>
        <taxon>Lipomycetaceae</taxon>
        <taxon>Lipomyces</taxon>
    </lineage>
</organism>
<accession>A0ACC3TFJ1</accession>
<protein>
    <submittedName>
        <fullName evidence="1">Uncharacterized protein</fullName>
    </submittedName>
</protein>
<dbReference type="EMBL" id="MU970172">
    <property type="protein sequence ID" value="KAK9319642.1"/>
    <property type="molecule type" value="Genomic_DNA"/>
</dbReference>
<evidence type="ECO:0000313" key="2">
    <source>
        <dbReference type="Proteomes" id="UP001489719"/>
    </source>
</evidence>
<proteinExistence type="predicted"/>
<keyword evidence="2" id="KW-1185">Reference proteome</keyword>
<reference evidence="2" key="1">
    <citation type="journal article" date="2024" name="Front. Bioeng. Biotechnol.">
        <title>Genome-scale model development and genomic sequencing of the oleaginous clade Lipomyces.</title>
        <authorList>
            <person name="Czajka J.J."/>
            <person name="Han Y."/>
            <person name="Kim J."/>
            <person name="Mondo S.J."/>
            <person name="Hofstad B.A."/>
            <person name="Robles A."/>
            <person name="Haridas S."/>
            <person name="Riley R."/>
            <person name="LaButti K."/>
            <person name="Pangilinan J."/>
            <person name="Andreopoulos W."/>
            <person name="Lipzen A."/>
            <person name="Yan J."/>
            <person name="Wang M."/>
            <person name="Ng V."/>
            <person name="Grigoriev I.V."/>
            <person name="Spatafora J.W."/>
            <person name="Magnuson J.K."/>
            <person name="Baker S.E."/>
            <person name="Pomraning K.R."/>
        </authorList>
    </citation>
    <scope>NUCLEOTIDE SEQUENCE [LARGE SCALE GENOMIC DNA]</scope>
    <source>
        <strain evidence="2">CBS 10300</strain>
    </source>
</reference>
<sequence>MHQIDNVGFALFSRILGIAAKSMYVCKEIFDLVYDCCPKVPFIFGAYSFTYITLRPRIHALFGQAELASRILEYRPRGRIFQTKTEIALTLSVDVWPIVIMNNSPDKRYNKQNLFLFGSIPWPKYATGIFSFLSQLLEAIKELSETGITVFIAAEVTSQLWRN</sequence>
<name>A0ACC3TFJ1_9ASCO</name>
<comment type="caution">
    <text evidence="1">The sequence shown here is derived from an EMBL/GenBank/DDBJ whole genome shotgun (WGS) entry which is preliminary data.</text>
</comment>
<dbReference type="Proteomes" id="UP001489719">
    <property type="component" value="Unassembled WGS sequence"/>
</dbReference>
<gene>
    <name evidence="1" type="ORF">V1517DRAFT_369681</name>
</gene>